<dbReference type="EMBL" id="JACIFH010000001">
    <property type="protein sequence ID" value="MBB4139665.1"/>
    <property type="molecule type" value="Genomic_DNA"/>
</dbReference>
<evidence type="ECO:0000313" key="1">
    <source>
        <dbReference type="EMBL" id="MBB4139665.1"/>
    </source>
</evidence>
<proteinExistence type="predicted"/>
<protein>
    <submittedName>
        <fullName evidence="1">Uncharacterized protein</fullName>
    </submittedName>
</protein>
<dbReference type="RefSeq" id="WP_183499299.1">
    <property type="nucleotide sequence ID" value="NZ_BAABCO010000001.1"/>
</dbReference>
<reference evidence="1 2" key="1">
    <citation type="submission" date="2020-08" db="EMBL/GenBank/DDBJ databases">
        <title>Sequencing the genomes of 1000 actinobacteria strains.</title>
        <authorList>
            <person name="Klenk H.-P."/>
        </authorList>
    </citation>
    <scope>NUCLEOTIDE SEQUENCE [LARGE SCALE GENOMIC DNA]</scope>
    <source>
        <strain evidence="1 2">DSM 19600</strain>
    </source>
</reference>
<sequence length="96" mass="10651">MRSTDRERLVLEPLGDNAWRLCDRAIASCDADNVLAYVEQRADGRYEVTWVARAIGTATFATMGDLLREAAGLLIGTRSRTVKPLPIPHRPPMRAS</sequence>
<dbReference type="Proteomes" id="UP000549113">
    <property type="component" value="Unassembled WGS sequence"/>
</dbReference>
<accession>A0AA40SP37</accession>
<evidence type="ECO:0000313" key="2">
    <source>
        <dbReference type="Proteomes" id="UP000549113"/>
    </source>
</evidence>
<dbReference type="AlphaFoldDB" id="A0AA40SP37"/>
<gene>
    <name evidence="1" type="ORF">BKA10_001459</name>
</gene>
<name>A0AA40SP37_9MICO</name>
<comment type="caution">
    <text evidence="1">The sequence shown here is derived from an EMBL/GenBank/DDBJ whole genome shotgun (WGS) entry which is preliminary data.</text>
</comment>
<keyword evidence="2" id="KW-1185">Reference proteome</keyword>
<organism evidence="1 2">
    <name type="scientific">Microbacterium invictum</name>
    <dbReference type="NCBI Taxonomy" id="515415"/>
    <lineage>
        <taxon>Bacteria</taxon>
        <taxon>Bacillati</taxon>
        <taxon>Actinomycetota</taxon>
        <taxon>Actinomycetes</taxon>
        <taxon>Micrococcales</taxon>
        <taxon>Microbacteriaceae</taxon>
        <taxon>Microbacterium</taxon>
    </lineage>
</organism>